<feature type="region of interest" description="Disordered" evidence="2">
    <location>
        <begin position="305"/>
        <end position="332"/>
    </location>
</feature>
<dbReference type="NCBIfam" id="TIGR03696">
    <property type="entry name" value="Rhs_assc_core"/>
    <property type="match status" value="1"/>
</dbReference>
<dbReference type="Pfam" id="PF05488">
    <property type="entry name" value="PAAR_motif"/>
    <property type="match status" value="1"/>
</dbReference>
<dbReference type="NCBIfam" id="TIGR01643">
    <property type="entry name" value="YD_repeat_2x"/>
    <property type="match status" value="3"/>
</dbReference>
<dbReference type="InterPro" id="IPR006530">
    <property type="entry name" value="YD"/>
</dbReference>
<accession>A0A8J7QQV9</accession>
<evidence type="ECO:0000256" key="2">
    <source>
        <dbReference type="SAM" id="MobiDB-lite"/>
    </source>
</evidence>
<dbReference type="Pfam" id="PF20148">
    <property type="entry name" value="DUF6531"/>
    <property type="match status" value="1"/>
</dbReference>
<dbReference type="CDD" id="cd14740">
    <property type="entry name" value="PAAR_4"/>
    <property type="match status" value="1"/>
</dbReference>
<name>A0A8J7QQV9_9BACT</name>
<dbReference type="Pfam" id="PF05593">
    <property type="entry name" value="RHS_repeat"/>
    <property type="match status" value="1"/>
</dbReference>
<dbReference type="PANTHER" id="PTHR32305:SF15">
    <property type="entry name" value="PROTEIN RHSA-RELATED"/>
    <property type="match status" value="1"/>
</dbReference>
<reference evidence="5" key="1">
    <citation type="submission" date="2021-03" db="EMBL/GenBank/DDBJ databases">
        <authorList>
            <person name="Wang G."/>
        </authorList>
    </citation>
    <scope>NUCLEOTIDE SEQUENCE</scope>
    <source>
        <strain evidence="5">KCTC 12899</strain>
    </source>
</reference>
<keyword evidence="1" id="KW-0677">Repeat</keyword>
<dbReference type="InterPro" id="IPR056823">
    <property type="entry name" value="TEN-like_YD-shell"/>
</dbReference>
<evidence type="ECO:0000313" key="6">
    <source>
        <dbReference type="Proteomes" id="UP000664417"/>
    </source>
</evidence>
<sequence>MSDFFQKRHPRPASAAMQNRPTNVLHTIADGINTVVGAPARVVDKVNEGFAVATNAIAEALPSFPAATFGNMALGMPHAHILHPPSGPLPIPPIPLPSLGPIMLGNCVQVLINGKPAARAGDIGLGPTCCGLPPFYEIFTGSSKVFIGGSRAARVTDVTMHCTCVPAGGAARAAKAAQQATKMAKFMKVAGAIFSGAQTAIMIGGFTAQGLSAVGDAIESVEADNSAMADALALSAAMGAAQLANDAAAMAASLLMGKDICIAPVNPGMILNGSPNVLIGGFPMPSWMDLAKGLLKLVKGLRSRMRRRQNNTPSAADNGRPARTVDSTPTNGCPISMINGEELLDLSDFDLRGPLPFKWRRIYRSSHNRNFGLGHGWTFPGVEHLRVEAEETVYFTEEGRNIFLPRLAEVGDEGGHSRERMNLVWESDTCMRLTTRGEPDKLFAPSKHRADYWDLSAVVDRYQNRITFERDSQGRLETITNGYGRGVRLVYGSAGMIEHIVPEGEAYEGIEPAFVSYEHDLDGDLVAVRNRAGNGERYRYENHVLLQRTMASGFNFFFEWDRHDIYARCLRNWGEDGLFDYHFIWSPEGNRSECVDSRGARVGYDFDEHGMVTCLKDRNGRTTYTFYNDLGDPTRVMGPGSIRETYEYDERGNCTRFTNAGDQVFEMTYDGEDCPITFTDPAGFSQKRTYNKQGSVSEILDPLGNATRFAYSAQGMPTRIDYGGKGSVALGWNATHDLLWKRDGAGRTVRYQTTRDGFVEAVTLSDGSKIKYELDGHGLPIGMTENSGRRHRFAYNALGRMTKYTDPTGRTMHQEFHPFGLLTRLKRLNGSELRFGYDSEANLTTIHNEKDETYRVHYDFEGNIIGERGFDGLETLYKRDERGFVKEEQIGGTQRLRYQRDNLGRVLQKTGSSRAGNSCSVNYTYDAAGHLVQARNEERTSNFTYDVLGNLLEEAGDWGFVRHAYDTLGRRTASQYGLDHLLEIERGEAGFVESMRWNGESLADFALDGLGRERRRKLANDLTIDFQLDEHQRWKNYRVTHNKKTNGDRLVVDRYFQYDDHDRLSQVHDSRTGLTVYKYDLNDRLDSVEGFLDEVFHYDPAGNLLATQGRKPEPEAAPDPSPGNRLVEVDGRALEYDAVGNVIARLHKGSRVDLEYNAFNQLIRSTREGKVTEYGYDALGRRVRKTTEGVSTWFTWDRDTMVQERTEDAALITYLYEPGRFAPLARTQGAETLYYHNDHRGAPREMTDTLGQVVWSAQYSAYGRIIEETGEGDNKLRLQGQYQDDESGLYYNAYRYYDPELGRYIGQDPIGLDGGLNAYVYTADPLRETDPLGLCRSHLNATSWQHFQQVTTGWFTNKNNYMGDVPANPTHHRTFAASGWQVYRNTSAPGVMPIMGRTPHLDVFEANNGLAGYDRLNANNWSLHVNDAWMMGGVDSGKTFRIVSDPFNPETHIRRDQTTQVVQGPSVTNRELGILSNFGYTFYPDGPDGGGYMVPPGGSPPSGVTSSGVPITFPMVPATGSGPP</sequence>
<evidence type="ECO:0000259" key="4">
    <source>
        <dbReference type="Pfam" id="PF25023"/>
    </source>
</evidence>
<dbReference type="InterPro" id="IPR045351">
    <property type="entry name" value="DUF6531"/>
</dbReference>
<dbReference type="RefSeq" id="WP_207862497.1">
    <property type="nucleotide sequence ID" value="NZ_JAFREP010000038.1"/>
</dbReference>
<dbReference type="EMBL" id="JAFREP010000038">
    <property type="protein sequence ID" value="MBO1322525.1"/>
    <property type="molecule type" value="Genomic_DNA"/>
</dbReference>
<gene>
    <name evidence="5" type="ORF">J3U88_28890</name>
</gene>
<feature type="region of interest" description="Disordered" evidence="2">
    <location>
        <begin position="1104"/>
        <end position="1125"/>
    </location>
</feature>
<protein>
    <submittedName>
        <fullName evidence="5">RHS domain-containing protein</fullName>
    </submittedName>
</protein>
<comment type="caution">
    <text evidence="5">The sequence shown here is derived from an EMBL/GenBank/DDBJ whole genome shotgun (WGS) entry which is preliminary data.</text>
</comment>
<organism evidence="5 6">
    <name type="scientific">Acanthopleuribacter pedis</name>
    <dbReference type="NCBI Taxonomy" id="442870"/>
    <lineage>
        <taxon>Bacteria</taxon>
        <taxon>Pseudomonadati</taxon>
        <taxon>Acidobacteriota</taxon>
        <taxon>Holophagae</taxon>
        <taxon>Acanthopleuribacterales</taxon>
        <taxon>Acanthopleuribacteraceae</taxon>
        <taxon>Acanthopleuribacter</taxon>
    </lineage>
</organism>
<dbReference type="InterPro" id="IPR031325">
    <property type="entry name" value="RHS_repeat"/>
</dbReference>
<dbReference type="InterPro" id="IPR050708">
    <property type="entry name" value="T6SS_VgrG/RHS"/>
</dbReference>
<proteinExistence type="predicted"/>
<feature type="domain" description="DUF6531" evidence="3">
    <location>
        <begin position="332"/>
        <end position="402"/>
    </location>
</feature>
<dbReference type="Gene3D" id="2.60.200.60">
    <property type="match status" value="1"/>
</dbReference>
<evidence type="ECO:0000313" key="5">
    <source>
        <dbReference type="EMBL" id="MBO1322525.1"/>
    </source>
</evidence>
<dbReference type="PANTHER" id="PTHR32305">
    <property type="match status" value="1"/>
</dbReference>
<dbReference type="InterPro" id="IPR008727">
    <property type="entry name" value="PAAR_motif"/>
</dbReference>
<dbReference type="Gene3D" id="2.180.10.10">
    <property type="entry name" value="RHS repeat-associated core"/>
    <property type="match status" value="3"/>
</dbReference>
<feature type="domain" description="Teneurin-like YD-shell" evidence="4">
    <location>
        <begin position="1022"/>
        <end position="1308"/>
    </location>
</feature>
<evidence type="ECO:0000256" key="1">
    <source>
        <dbReference type="ARBA" id="ARBA00022737"/>
    </source>
</evidence>
<dbReference type="InterPro" id="IPR022385">
    <property type="entry name" value="Rhs_assc_core"/>
</dbReference>
<keyword evidence="6" id="KW-1185">Reference proteome</keyword>
<dbReference type="Pfam" id="PF25023">
    <property type="entry name" value="TEN_YD-shell"/>
    <property type="match status" value="1"/>
</dbReference>
<dbReference type="Proteomes" id="UP000664417">
    <property type="component" value="Unassembled WGS sequence"/>
</dbReference>
<evidence type="ECO:0000259" key="3">
    <source>
        <dbReference type="Pfam" id="PF20148"/>
    </source>
</evidence>